<proteinExistence type="predicted"/>
<sequence>MMNRFLLLVMMLIFFSGCQLNEQSSGTDASTRASKEKQNQHQEEQNFDSFAGLGGSIQSFVDKFGENKGTDLLGKFANDSIMPTFADGKALIITLSFEHPYTSEEQALAYVKTLIPNDSQKIQEYKHTSITPDDRIVIIYESQKLSRQFDKLQFGGTKPGSFSVILQKEGSKFTGAAIGVAITP</sequence>
<feature type="chain" id="PRO_5039112922" description="Lipoprotein" evidence="1">
    <location>
        <begin position="22"/>
        <end position="184"/>
    </location>
</feature>
<dbReference type="AlphaFoldDB" id="A0A1M5BCH3"/>
<keyword evidence="3" id="KW-1185">Reference proteome</keyword>
<gene>
    <name evidence="2" type="ORF">SAMN05444392_1219</name>
</gene>
<dbReference type="OrthoDB" id="2612782at2"/>
<accession>A0A1M5BCH3</accession>
<feature type="signal peptide" evidence="1">
    <location>
        <begin position="1"/>
        <end position="21"/>
    </location>
</feature>
<keyword evidence="1" id="KW-0732">Signal</keyword>
<evidence type="ECO:0000256" key="1">
    <source>
        <dbReference type="SAM" id="SignalP"/>
    </source>
</evidence>
<evidence type="ECO:0000313" key="2">
    <source>
        <dbReference type="EMBL" id="SHF40125.1"/>
    </source>
</evidence>
<organism evidence="2 3">
    <name type="scientific">Seinonella peptonophila</name>
    <dbReference type="NCBI Taxonomy" id="112248"/>
    <lineage>
        <taxon>Bacteria</taxon>
        <taxon>Bacillati</taxon>
        <taxon>Bacillota</taxon>
        <taxon>Bacilli</taxon>
        <taxon>Bacillales</taxon>
        <taxon>Thermoactinomycetaceae</taxon>
        <taxon>Seinonella</taxon>
    </lineage>
</organism>
<dbReference type="EMBL" id="FQVL01000021">
    <property type="protein sequence ID" value="SHF40125.1"/>
    <property type="molecule type" value="Genomic_DNA"/>
</dbReference>
<evidence type="ECO:0008006" key="4">
    <source>
        <dbReference type="Google" id="ProtNLM"/>
    </source>
</evidence>
<dbReference type="RefSeq" id="WP_139279184.1">
    <property type="nucleotide sequence ID" value="NZ_FQVL01000021.1"/>
</dbReference>
<name>A0A1M5BCH3_9BACL</name>
<dbReference type="Proteomes" id="UP000184476">
    <property type="component" value="Unassembled WGS sequence"/>
</dbReference>
<evidence type="ECO:0000313" key="3">
    <source>
        <dbReference type="Proteomes" id="UP000184476"/>
    </source>
</evidence>
<protein>
    <recommendedName>
        <fullName evidence="4">Lipoprotein</fullName>
    </recommendedName>
</protein>
<reference evidence="2 3" key="1">
    <citation type="submission" date="2016-11" db="EMBL/GenBank/DDBJ databases">
        <authorList>
            <person name="Jaros S."/>
            <person name="Januszkiewicz K."/>
            <person name="Wedrychowicz H."/>
        </authorList>
    </citation>
    <scope>NUCLEOTIDE SEQUENCE [LARGE SCALE GENOMIC DNA]</scope>
    <source>
        <strain evidence="2 3">DSM 44666</strain>
    </source>
</reference>
<dbReference type="PROSITE" id="PS51257">
    <property type="entry name" value="PROKAR_LIPOPROTEIN"/>
    <property type="match status" value="1"/>
</dbReference>